<dbReference type="AlphaFoldDB" id="A0A7I4Z7P5"/>
<keyword evidence="2" id="KW-1185">Reference proteome</keyword>
<dbReference type="OrthoDB" id="5857545at2759"/>
<proteinExistence type="predicted"/>
<feature type="transmembrane region" description="Helical" evidence="1">
    <location>
        <begin position="28"/>
        <end position="48"/>
    </location>
</feature>
<organism evidence="2 3">
    <name type="scientific">Haemonchus contortus</name>
    <name type="common">Barber pole worm</name>
    <dbReference type="NCBI Taxonomy" id="6289"/>
    <lineage>
        <taxon>Eukaryota</taxon>
        <taxon>Metazoa</taxon>
        <taxon>Ecdysozoa</taxon>
        <taxon>Nematoda</taxon>
        <taxon>Chromadorea</taxon>
        <taxon>Rhabditida</taxon>
        <taxon>Rhabditina</taxon>
        <taxon>Rhabditomorpha</taxon>
        <taxon>Strongyloidea</taxon>
        <taxon>Trichostrongylidae</taxon>
        <taxon>Haemonchus</taxon>
    </lineage>
</organism>
<feature type="transmembrane region" description="Helical" evidence="1">
    <location>
        <begin position="95"/>
        <end position="119"/>
    </location>
</feature>
<reference evidence="3" key="1">
    <citation type="submission" date="2020-12" db="UniProtKB">
        <authorList>
            <consortium name="WormBaseParasite"/>
        </authorList>
    </citation>
    <scope>IDENTIFICATION</scope>
    <source>
        <strain evidence="3">MHco3</strain>
    </source>
</reference>
<feature type="transmembrane region" description="Helical" evidence="1">
    <location>
        <begin position="170"/>
        <end position="190"/>
    </location>
</feature>
<keyword evidence="1" id="KW-0472">Membrane</keyword>
<dbReference type="WBParaSite" id="HCON_00187250-00001">
    <property type="protein sequence ID" value="HCON_00187250-00001"/>
    <property type="gene ID" value="HCON_00187250"/>
</dbReference>
<protein>
    <submittedName>
        <fullName evidence="3">Conserved plasma membrane protein</fullName>
    </submittedName>
</protein>
<feature type="transmembrane region" description="Helical" evidence="1">
    <location>
        <begin position="131"/>
        <end position="150"/>
    </location>
</feature>
<dbReference type="Proteomes" id="UP000025227">
    <property type="component" value="Unplaced"/>
</dbReference>
<sequence length="205" mass="22905">DDKTSVHASHSATFSQHLSNMPSHLMKLLIGATICAVATLVFICISLFTQGWVEVDVTEIGLQVTGSSGIFPWKCVSAGTCNVFWNTADGWDFTFFFLMLFAWIFQIAALITAFVALLVPRHRYKFMHQFCGTQTLITLFLIVELILYGIEYDRNLGTLNYIPGVSVSLAYSYWLCLVAAIFSVVTFMIAGAATKRARHHGCDYY</sequence>
<accession>A0A7I4Z7P5</accession>
<dbReference type="InterPro" id="IPR009545">
    <property type="entry name" value="Claudin-like"/>
</dbReference>
<keyword evidence="1" id="KW-0812">Transmembrane</keyword>
<evidence type="ECO:0000256" key="1">
    <source>
        <dbReference type="SAM" id="Phobius"/>
    </source>
</evidence>
<evidence type="ECO:0000313" key="3">
    <source>
        <dbReference type="WBParaSite" id="HCON_00187250-00001"/>
    </source>
</evidence>
<evidence type="ECO:0000313" key="2">
    <source>
        <dbReference type="Proteomes" id="UP000025227"/>
    </source>
</evidence>
<keyword evidence="1" id="KW-1133">Transmembrane helix</keyword>
<name>A0A7I4Z7P5_HAECO</name>
<dbReference type="Pfam" id="PF06653">
    <property type="entry name" value="Claudin_3"/>
    <property type="match status" value="1"/>
</dbReference>